<dbReference type="PRINTS" id="PR01021">
    <property type="entry name" value="OMPADOMAIN"/>
</dbReference>
<comment type="subcellular location">
    <subcellularLocation>
        <location evidence="1">Cell outer membrane</location>
    </subcellularLocation>
</comment>
<keyword evidence="3" id="KW-0998">Cell outer membrane</keyword>
<accession>A0ABV2CXZ4</accession>
<evidence type="ECO:0000256" key="1">
    <source>
        <dbReference type="ARBA" id="ARBA00004442"/>
    </source>
</evidence>
<dbReference type="Pfam" id="PF13488">
    <property type="entry name" value="Gly-zipper_Omp"/>
    <property type="match status" value="1"/>
</dbReference>
<dbReference type="Gene3D" id="3.30.1330.60">
    <property type="entry name" value="OmpA-like domain"/>
    <property type="match status" value="1"/>
</dbReference>
<dbReference type="PANTHER" id="PTHR30329:SF21">
    <property type="entry name" value="LIPOPROTEIN YIAD-RELATED"/>
    <property type="match status" value="1"/>
</dbReference>
<evidence type="ECO:0000256" key="5">
    <source>
        <dbReference type="SAM" id="SignalP"/>
    </source>
</evidence>
<organism evidence="7 8">
    <name type="scientific">Novosphingobium kalidii</name>
    <dbReference type="NCBI Taxonomy" id="3230299"/>
    <lineage>
        <taxon>Bacteria</taxon>
        <taxon>Pseudomonadati</taxon>
        <taxon>Pseudomonadota</taxon>
        <taxon>Alphaproteobacteria</taxon>
        <taxon>Sphingomonadales</taxon>
        <taxon>Sphingomonadaceae</taxon>
        <taxon>Novosphingobium</taxon>
    </lineage>
</organism>
<dbReference type="PANTHER" id="PTHR30329">
    <property type="entry name" value="STATOR ELEMENT OF FLAGELLAR MOTOR COMPLEX"/>
    <property type="match status" value="1"/>
</dbReference>
<dbReference type="PROSITE" id="PS51123">
    <property type="entry name" value="OMPA_2"/>
    <property type="match status" value="1"/>
</dbReference>
<keyword evidence="5" id="KW-0732">Signal</keyword>
<dbReference type="PRINTS" id="PR01023">
    <property type="entry name" value="NAFLGMOTY"/>
</dbReference>
<feature type="chain" id="PRO_5045767758" evidence="5">
    <location>
        <begin position="21"/>
        <end position="224"/>
    </location>
</feature>
<evidence type="ECO:0000313" key="8">
    <source>
        <dbReference type="Proteomes" id="UP001548713"/>
    </source>
</evidence>
<comment type="caution">
    <text evidence="7">The sequence shown here is derived from an EMBL/GenBank/DDBJ whole genome shotgun (WGS) entry which is preliminary data.</text>
</comment>
<dbReference type="InterPro" id="IPR006664">
    <property type="entry name" value="OMP_bac"/>
</dbReference>
<protein>
    <submittedName>
        <fullName evidence="7">OmpA family protein</fullName>
    </submittedName>
</protein>
<dbReference type="InterPro" id="IPR036737">
    <property type="entry name" value="OmpA-like_sf"/>
</dbReference>
<keyword evidence="8" id="KW-1185">Reference proteome</keyword>
<evidence type="ECO:0000256" key="2">
    <source>
        <dbReference type="ARBA" id="ARBA00023136"/>
    </source>
</evidence>
<dbReference type="InterPro" id="IPR039567">
    <property type="entry name" value="Gly-zipper"/>
</dbReference>
<dbReference type="InterPro" id="IPR050330">
    <property type="entry name" value="Bact_OuterMem_StrucFunc"/>
</dbReference>
<evidence type="ECO:0000256" key="3">
    <source>
        <dbReference type="ARBA" id="ARBA00023237"/>
    </source>
</evidence>
<evidence type="ECO:0000259" key="6">
    <source>
        <dbReference type="PROSITE" id="PS51123"/>
    </source>
</evidence>
<dbReference type="Proteomes" id="UP001548713">
    <property type="component" value="Unassembled WGS sequence"/>
</dbReference>
<evidence type="ECO:0000256" key="4">
    <source>
        <dbReference type="PROSITE-ProRule" id="PRU00473"/>
    </source>
</evidence>
<sequence>MKTPRLLTSAAAALSLVAVSGCVTDPNTGERKISRTAIGGTGGAGLGYLLGSVIGGKTARIVGAGIGGVAGGVVGYQMDRQIKELRESTAGSGIDVSQQGDGILLNLPDVTFAVDSTQISPSFQQSLDRVAQSMVQYPDSLIDVYGHTDSTGSDAYNLDLSKRRADAVARYLMSRGVSSARIQTQGMGKSYPVADNTTAEGRALNRRVEIKITPVTTQDVQSAR</sequence>
<keyword evidence="2 4" id="KW-0472">Membrane</keyword>
<dbReference type="PROSITE" id="PS51257">
    <property type="entry name" value="PROKAR_LIPOPROTEIN"/>
    <property type="match status" value="1"/>
</dbReference>
<gene>
    <name evidence="7" type="ORF">ABVV53_00910</name>
</gene>
<feature type="signal peptide" evidence="5">
    <location>
        <begin position="1"/>
        <end position="20"/>
    </location>
</feature>
<dbReference type="Pfam" id="PF00691">
    <property type="entry name" value="OmpA"/>
    <property type="match status" value="1"/>
</dbReference>
<evidence type="ECO:0000313" key="7">
    <source>
        <dbReference type="EMBL" id="MET1754029.1"/>
    </source>
</evidence>
<dbReference type="InterPro" id="IPR006665">
    <property type="entry name" value="OmpA-like"/>
</dbReference>
<feature type="domain" description="OmpA-like" evidence="6">
    <location>
        <begin position="99"/>
        <end position="216"/>
    </location>
</feature>
<dbReference type="CDD" id="cd07185">
    <property type="entry name" value="OmpA_C-like"/>
    <property type="match status" value="1"/>
</dbReference>
<name>A0ABV2CXZ4_9SPHN</name>
<dbReference type="SUPFAM" id="SSF103088">
    <property type="entry name" value="OmpA-like"/>
    <property type="match status" value="1"/>
</dbReference>
<dbReference type="RefSeq" id="WP_353982440.1">
    <property type="nucleotide sequence ID" value="NZ_JBEWLY010000004.1"/>
</dbReference>
<reference evidence="7 8" key="1">
    <citation type="submission" date="2024-07" db="EMBL/GenBank/DDBJ databases">
        <title>Novosphingobium kalidii RD2P27.</title>
        <authorList>
            <person name="Sun J.-Q."/>
        </authorList>
    </citation>
    <scope>NUCLEOTIDE SEQUENCE [LARGE SCALE GENOMIC DNA]</scope>
    <source>
        <strain evidence="7 8">RD2P27</strain>
    </source>
</reference>
<dbReference type="EMBL" id="JBEWLY010000004">
    <property type="protein sequence ID" value="MET1754029.1"/>
    <property type="molecule type" value="Genomic_DNA"/>
</dbReference>
<proteinExistence type="predicted"/>